<dbReference type="PANTHER" id="PTHR33112:SF12">
    <property type="entry name" value="HETEROKARYON INCOMPATIBILITY DOMAIN-CONTAINING PROTEIN"/>
    <property type="match status" value="1"/>
</dbReference>
<proteinExistence type="predicted"/>
<feature type="compositionally biased region" description="Basic and acidic residues" evidence="1">
    <location>
        <begin position="625"/>
        <end position="637"/>
    </location>
</feature>
<feature type="domain" description="Heterokaryon incompatibility" evidence="2">
    <location>
        <begin position="178"/>
        <end position="321"/>
    </location>
</feature>
<evidence type="ECO:0000313" key="3">
    <source>
        <dbReference type="EMBL" id="KAF2426560.1"/>
    </source>
</evidence>
<evidence type="ECO:0000313" key="4">
    <source>
        <dbReference type="Proteomes" id="UP000800235"/>
    </source>
</evidence>
<accession>A0A9P4NLL8</accession>
<comment type="caution">
    <text evidence="3">The sequence shown here is derived from an EMBL/GenBank/DDBJ whole genome shotgun (WGS) entry which is preliminary data.</text>
</comment>
<gene>
    <name evidence="3" type="ORF">EJ08DRAFT_651667</name>
</gene>
<dbReference type="EMBL" id="MU007063">
    <property type="protein sequence ID" value="KAF2426560.1"/>
    <property type="molecule type" value="Genomic_DNA"/>
</dbReference>
<name>A0A9P4NLL8_9PEZI</name>
<dbReference type="InterPro" id="IPR010730">
    <property type="entry name" value="HET"/>
</dbReference>
<dbReference type="Pfam" id="PF06985">
    <property type="entry name" value="HET"/>
    <property type="match status" value="1"/>
</dbReference>
<feature type="region of interest" description="Disordered" evidence="1">
    <location>
        <begin position="591"/>
        <end position="648"/>
    </location>
</feature>
<evidence type="ECO:0000259" key="2">
    <source>
        <dbReference type="Pfam" id="PF06985"/>
    </source>
</evidence>
<organism evidence="3 4">
    <name type="scientific">Tothia fuscella</name>
    <dbReference type="NCBI Taxonomy" id="1048955"/>
    <lineage>
        <taxon>Eukaryota</taxon>
        <taxon>Fungi</taxon>
        <taxon>Dikarya</taxon>
        <taxon>Ascomycota</taxon>
        <taxon>Pezizomycotina</taxon>
        <taxon>Dothideomycetes</taxon>
        <taxon>Pleosporomycetidae</taxon>
        <taxon>Venturiales</taxon>
        <taxon>Cylindrosympodiaceae</taxon>
        <taxon>Tothia</taxon>
    </lineage>
</organism>
<dbReference type="PANTHER" id="PTHR33112">
    <property type="entry name" value="DOMAIN PROTEIN, PUTATIVE-RELATED"/>
    <property type="match status" value="1"/>
</dbReference>
<reference evidence="3" key="1">
    <citation type="journal article" date="2020" name="Stud. Mycol.">
        <title>101 Dothideomycetes genomes: a test case for predicting lifestyles and emergence of pathogens.</title>
        <authorList>
            <person name="Haridas S."/>
            <person name="Albert R."/>
            <person name="Binder M."/>
            <person name="Bloem J."/>
            <person name="Labutti K."/>
            <person name="Salamov A."/>
            <person name="Andreopoulos B."/>
            <person name="Baker S."/>
            <person name="Barry K."/>
            <person name="Bills G."/>
            <person name="Bluhm B."/>
            <person name="Cannon C."/>
            <person name="Castanera R."/>
            <person name="Culley D."/>
            <person name="Daum C."/>
            <person name="Ezra D."/>
            <person name="Gonzalez J."/>
            <person name="Henrissat B."/>
            <person name="Kuo A."/>
            <person name="Liang C."/>
            <person name="Lipzen A."/>
            <person name="Lutzoni F."/>
            <person name="Magnuson J."/>
            <person name="Mondo S."/>
            <person name="Nolan M."/>
            <person name="Ohm R."/>
            <person name="Pangilinan J."/>
            <person name="Park H.-J."/>
            <person name="Ramirez L."/>
            <person name="Alfaro M."/>
            <person name="Sun H."/>
            <person name="Tritt A."/>
            <person name="Yoshinaga Y."/>
            <person name="Zwiers L.-H."/>
            <person name="Turgeon B."/>
            <person name="Goodwin S."/>
            <person name="Spatafora J."/>
            <person name="Crous P."/>
            <person name="Grigoriev I."/>
        </authorList>
    </citation>
    <scope>NUCLEOTIDE SEQUENCE</scope>
    <source>
        <strain evidence="3">CBS 130266</strain>
    </source>
</reference>
<dbReference type="Proteomes" id="UP000800235">
    <property type="component" value="Unassembled WGS sequence"/>
</dbReference>
<dbReference type="AlphaFoldDB" id="A0A9P4NLL8"/>
<keyword evidence="4" id="KW-1185">Reference proteome</keyword>
<evidence type="ECO:0000256" key="1">
    <source>
        <dbReference type="SAM" id="MobiDB-lite"/>
    </source>
</evidence>
<sequence>MQNTDSITVCATCSKINLHHILKQGETSGPLQWLLPFIRDQACQLCNLICWIVDQTDANKNIIHGKVVGRPRRVDESQFALSFKIVELDSVEPVESPYILLPLASGYSTLEQGFKVVSRAVPTSSLDVALVKQWLSTCDSRHGVECSMGSGIKPSTTRFRLIDVEDLCVVPAPALCRYTALSYVWGNVEQPTLTSDNIRAWEMPGALRYVTIPRTIKDAMQVCRLLNLKYLWVDSLCIVQNIAEEVNKQVAHMDFIYRRAYLTMIIADGEDCDTGISTLQPRESAQKIATISDLTVGTSYLSVKKELLRSKWASRAWTLQEYALSFRSLIFTKRQVLFSCAEGVLREDVNGYLIKNLPRPDRYLLPIALDFFLSNRLPSDVLTNVYLPLLKSFSSRQTTYSSDVLKAFSGIFGALKPQLGEFRWGIPEMYMAHGISWSYQGPMRRRPSFPSWSWAGWELLLNDNAAESGLNHILQHDDRMSCHTWATWTVKKDYWPNHDNPGWSQQRWSDREVWREWEKGNGGSRSYSSDSAELKLLKEILGMLTIGAHDILRPERLSDTHLEQIISFGTCIASIDIKRFKISQLNLQQPAASNPGQINSSAATSFTTSEEKRRSKFRRLLSPADEDKKRDSYRLTDGKTVSLRPPPPPPARVQIEFILIAVTPPNVVIMPVKWEGAVVYRIGNPQSLDEAEWFKLRPRPCIAHLA</sequence>
<protein>
    <submittedName>
        <fullName evidence="3">HET-domain-containing protein</fullName>
    </submittedName>
</protein>
<dbReference type="OrthoDB" id="2958217at2759"/>